<proteinExistence type="predicted"/>
<gene>
    <name evidence="2" type="ORF">ENR47_11855</name>
</gene>
<feature type="transmembrane region" description="Helical" evidence="1">
    <location>
        <begin position="7"/>
        <end position="27"/>
    </location>
</feature>
<keyword evidence="1" id="KW-0812">Transmembrane</keyword>
<dbReference type="EMBL" id="DSRD01000737">
    <property type="protein sequence ID" value="HGW94959.1"/>
    <property type="molecule type" value="Genomic_DNA"/>
</dbReference>
<evidence type="ECO:0000313" key="2">
    <source>
        <dbReference type="EMBL" id="HGW94959.1"/>
    </source>
</evidence>
<reference evidence="2" key="1">
    <citation type="journal article" date="2020" name="mSystems">
        <title>Genome- and Community-Level Interaction Insights into Carbon Utilization and Element Cycling Functions of Hydrothermarchaeota in Hydrothermal Sediment.</title>
        <authorList>
            <person name="Zhou Z."/>
            <person name="Liu Y."/>
            <person name="Xu W."/>
            <person name="Pan J."/>
            <person name="Luo Z.H."/>
            <person name="Li M."/>
        </authorList>
    </citation>
    <scope>NUCLEOTIDE SEQUENCE [LARGE SCALE GENOMIC DNA]</scope>
    <source>
        <strain evidence="2">SpSt-402</strain>
    </source>
</reference>
<sequence length="185" mass="20214">MLRQISLAKLGLIAGGILTVIGFVAYFLDNATLNLVGFFYGIPVLLGGLALKAAELDPVPLVQPTSDAVVALRDRQATATQKQILNDVTRYRYGQRAHLDSSLEALGLAPTDEERPVITGIREIETDGAYTLVLEFDSPMMPLDVWQKKHEKLTTFFGPGIRVGLEQPQEERVNLALIATHEASS</sequence>
<dbReference type="Pfam" id="PF11016">
    <property type="entry name" value="DUF2854"/>
    <property type="match status" value="1"/>
</dbReference>
<dbReference type="AlphaFoldDB" id="A0A832H5G3"/>
<evidence type="ECO:0000256" key="1">
    <source>
        <dbReference type="SAM" id="Phobius"/>
    </source>
</evidence>
<name>A0A832H5G3_9CYAN</name>
<keyword evidence="1" id="KW-0472">Membrane</keyword>
<dbReference type="PANTHER" id="PTHR35551:SF1">
    <property type="entry name" value="ACCLIMATION OF PHOTOSYNTHESIS TO ENVIRONMENT"/>
    <property type="match status" value="1"/>
</dbReference>
<comment type="caution">
    <text evidence="2">The sequence shown here is derived from an EMBL/GenBank/DDBJ whole genome shotgun (WGS) entry which is preliminary data.</text>
</comment>
<accession>A0A832H5G3</accession>
<keyword evidence="1" id="KW-1133">Transmembrane helix</keyword>
<feature type="transmembrane region" description="Helical" evidence="1">
    <location>
        <begin position="33"/>
        <end position="51"/>
    </location>
</feature>
<dbReference type="PANTHER" id="PTHR35551">
    <property type="match status" value="1"/>
</dbReference>
<protein>
    <submittedName>
        <fullName evidence="2">DUF2854 domain-containing protein</fullName>
    </submittedName>
</protein>
<organism evidence="2">
    <name type="scientific">Oscillatoriales cyanobacterium SpSt-402</name>
    <dbReference type="NCBI Taxonomy" id="2282168"/>
    <lineage>
        <taxon>Bacteria</taxon>
        <taxon>Bacillati</taxon>
        <taxon>Cyanobacteriota</taxon>
        <taxon>Cyanophyceae</taxon>
        <taxon>Oscillatoriophycideae</taxon>
        <taxon>Oscillatoriales</taxon>
    </lineage>
</organism>
<dbReference type="InterPro" id="IPR021275">
    <property type="entry name" value="DUF2854"/>
</dbReference>